<proteinExistence type="predicted"/>
<dbReference type="AlphaFoldDB" id="A0AAE9DNK7"/>
<evidence type="ECO:0000313" key="3">
    <source>
        <dbReference type="Proteomes" id="UP000827892"/>
    </source>
</evidence>
<reference evidence="2 3" key="1">
    <citation type="submission" date="2022-05" db="EMBL/GenBank/DDBJ databases">
        <title>Chromosome-level reference genomes for two strains of Caenorhabditis briggsae: an improved platform for comparative genomics.</title>
        <authorList>
            <person name="Stevens L."/>
            <person name="Andersen E.C."/>
        </authorList>
    </citation>
    <scope>NUCLEOTIDE SEQUENCE [LARGE SCALE GENOMIC DNA]</scope>
    <source>
        <strain evidence="2">QX1410_ONT</strain>
        <tissue evidence="2">Whole-organism</tissue>
    </source>
</reference>
<feature type="transmembrane region" description="Helical" evidence="1">
    <location>
        <begin position="6"/>
        <end position="23"/>
    </location>
</feature>
<protein>
    <submittedName>
        <fullName evidence="2">Uncharacterized protein</fullName>
    </submittedName>
</protein>
<feature type="transmembrane region" description="Helical" evidence="1">
    <location>
        <begin position="129"/>
        <end position="149"/>
    </location>
</feature>
<keyword evidence="1" id="KW-0472">Membrane</keyword>
<organism evidence="2 3">
    <name type="scientific">Caenorhabditis briggsae</name>
    <dbReference type="NCBI Taxonomy" id="6238"/>
    <lineage>
        <taxon>Eukaryota</taxon>
        <taxon>Metazoa</taxon>
        <taxon>Ecdysozoa</taxon>
        <taxon>Nematoda</taxon>
        <taxon>Chromadorea</taxon>
        <taxon>Rhabditida</taxon>
        <taxon>Rhabditina</taxon>
        <taxon>Rhabditomorpha</taxon>
        <taxon>Rhabditoidea</taxon>
        <taxon>Rhabditidae</taxon>
        <taxon>Peloderinae</taxon>
        <taxon>Caenorhabditis</taxon>
    </lineage>
</organism>
<gene>
    <name evidence="2" type="ORF">L3Y34_019604</name>
</gene>
<evidence type="ECO:0000313" key="2">
    <source>
        <dbReference type="EMBL" id="ULU08515.1"/>
    </source>
</evidence>
<evidence type="ECO:0000256" key="1">
    <source>
        <dbReference type="SAM" id="Phobius"/>
    </source>
</evidence>
<keyword evidence="1" id="KW-1133">Transmembrane helix</keyword>
<feature type="transmembrane region" description="Helical" evidence="1">
    <location>
        <begin position="35"/>
        <end position="56"/>
    </location>
</feature>
<accession>A0AAE9DNK7</accession>
<dbReference type="EMBL" id="CP090892">
    <property type="protein sequence ID" value="ULU08515.1"/>
    <property type="molecule type" value="Genomic_DNA"/>
</dbReference>
<dbReference type="Proteomes" id="UP000827892">
    <property type="component" value="Chromosome II"/>
</dbReference>
<feature type="transmembrane region" description="Helical" evidence="1">
    <location>
        <begin position="90"/>
        <end position="108"/>
    </location>
</feature>
<name>A0AAE9DNK7_CAEBR</name>
<keyword evidence="1" id="KW-0812">Transmembrane</keyword>
<sequence>MIILDIVFLATWILLLLGLFILSREFLFQWLKSENLAIFGAFLGSVIILFEAILMLEEHKWRDDTLSNQFLRWAFGKSESSHWKWHVNPITVPFSLVGRIVVLLASVFGESSGKFMGRFIAELPIATSFLMVPFSFLCIFLGIFCLFGYQFNLGYGLLKIESGNSWKSIFAKNSNLAPNLKNSPKKLPKKEERISNIEYCVRKVNEGYQKAIRRREI</sequence>